<dbReference type="InterPro" id="IPR037997">
    <property type="entry name" value="Dgk1-like"/>
</dbReference>
<dbReference type="GO" id="GO:0005789">
    <property type="term" value="C:endoplasmic reticulum membrane"/>
    <property type="evidence" value="ECO:0007669"/>
    <property type="project" value="TreeGrafter"/>
</dbReference>
<accession>A0A4S2MYA4</accession>
<evidence type="ECO:0000313" key="2">
    <source>
        <dbReference type="EMBL" id="TGZ81729.1"/>
    </source>
</evidence>
<feature type="transmembrane region" description="Helical" evidence="1">
    <location>
        <begin position="133"/>
        <end position="154"/>
    </location>
</feature>
<dbReference type="GO" id="GO:0004143">
    <property type="term" value="F:ATP-dependent diacylglycerol kinase activity"/>
    <property type="evidence" value="ECO:0007669"/>
    <property type="project" value="InterPro"/>
</dbReference>
<keyword evidence="3" id="KW-1185">Reference proteome</keyword>
<feature type="transmembrane region" description="Helical" evidence="1">
    <location>
        <begin position="243"/>
        <end position="260"/>
    </location>
</feature>
<dbReference type="FunCoup" id="A0A4S2MYA4">
    <property type="interactions" value="48"/>
</dbReference>
<dbReference type="GO" id="GO:0016779">
    <property type="term" value="F:nucleotidyltransferase activity"/>
    <property type="evidence" value="ECO:0007669"/>
    <property type="project" value="UniProtKB-KW"/>
</dbReference>
<keyword evidence="2" id="KW-0808">Transferase</keyword>
<dbReference type="EMBL" id="ML220118">
    <property type="protein sequence ID" value="TGZ81729.1"/>
    <property type="molecule type" value="Genomic_DNA"/>
</dbReference>
<name>A0A4S2MYA4_9PEZI</name>
<dbReference type="STRING" id="341454.A0A4S2MYA4"/>
<gene>
    <name evidence="2" type="ORF">EX30DRAFT_306001</name>
</gene>
<dbReference type="GO" id="GO:0006654">
    <property type="term" value="P:phosphatidic acid biosynthetic process"/>
    <property type="evidence" value="ECO:0007669"/>
    <property type="project" value="TreeGrafter"/>
</dbReference>
<keyword evidence="1" id="KW-1133">Transmembrane helix</keyword>
<dbReference type="PANTHER" id="PTHR31303:SF1">
    <property type="entry name" value="CTP-DEPENDENT DIACYLGLYCEROL KINASE 1"/>
    <property type="match status" value="1"/>
</dbReference>
<dbReference type="AlphaFoldDB" id="A0A4S2MYA4"/>
<reference evidence="2 3" key="1">
    <citation type="submission" date="2019-04" db="EMBL/GenBank/DDBJ databases">
        <title>Comparative genomics and transcriptomics to analyze fruiting body development in filamentous ascomycetes.</title>
        <authorList>
            <consortium name="DOE Joint Genome Institute"/>
            <person name="Lutkenhaus R."/>
            <person name="Traeger S."/>
            <person name="Breuer J."/>
            <person name="Kuo A."/>
            <person name="Lipzen A."/>
            <person name="Pangilinan J."/>
            <person name="Dilworth D."/>
            <person name="Sandor L."/>
            <person name="Poggeler S."/>
            <person name="Barry K."/>
            <person name="Grigoriev I.V."/>
            <person name="Nowrousian M."/>
        </authorList>
    </citation>
    <scope>NUCLEOTIDE SEQUENCE [LARGE SCALE GENOMIC DNA]</scope>
    <source>
        <strain evidence="2 3">CBS 389.68</strain>
    </source>
</reference>
<keyword evidence="1" id="KW-0812">Transmembrane</keyword>
<dbReference type="OrthoDB" id="5673at2759"/>
<keyword evidence="2" id="KW-0548">Nucleotidyltransferase</keyword>
<feature type="transmembrane region" description="Helical" evidence="1">
    <location>
        <begin position="166"/>
        <end position="188"/>
    </location>
</feature>
<sequence length="261" mass="27952">MAPSQGVPRASLKAVERESSKSGLIPIHERFSSLIHKHEIPRKALHVSIGFLAIHLYRNGTHPSNLITPLTTCLIPIVSADLLRFYSPSFNALYIRVLGSLMRESEVASWNGVIFYLAGTIAVLKFFPKDIATLSIVLLSWCDTAASTFGRLWGRYTPKIRPGKSFAGSFAAFVVGALSAGLFLGWVVPTTADRVGGVAWEGRLNIMGTEVTGGLAVGLMSVMTGLVASVSEVVDAWGLDDNVVIPVLSAVGVWGVLKIFG</sequence>
<protein>
    <submittedName>
        <fullName evidence="2">Phosphatidate cytidylyltransferase</fullName>
    </submittedName>
</protein>
<feature type="transmembrane region" description="Helical" evidence="1">
    <location>
        <begin position="107"/>
        <end position="127"/>
    </location>
</feature>
<dbReference type="InParanoid" id="A0A4S2MYA4"/>
<evidence type="ECO:0000313" key="3">
    <source>
        <dbReference type="Proteomes" id="UP000298138"/>
    </source>
</evidence>
<proteinExistence type="predicted"/>
<dbReference type="PANTHER" id="PTHR31303">
    <property type="entry name" value="CTP-DEPENDENT DIACYLGLYCEROL KINASE 1"/>
    <property type="match status" value="1"/>
</dbReference>
<evidence type="ECO:0000256" key="1">
    <source>
        <dbReference type="SAM" id="Phobius"/>
    </source>
</evidence>
<organism evidence="2 3">
    <name type="scientific">Ascodesmis nigricans</name>
    <dbReference type="NCBI Taxonomy" id="341454"/>
    <lineage>
        <taxon>Eukaryota</taxon>
        <taxon>Fungi</taxon>
        <taxon>Dikarya</taxon>
        <taxon>Ascomycota</taxon>
        <taxon>Pezizomycotina</taxon>
        <taxon>Pezizomycetes</taxon>
        <taxon>Pezizales</taxon>
        <taxon>Ascodesmidaceae</taxon>
        <taxon>Ascodesmis</taxon>
    </lineage>
</organism>
<keyword evidence="1" id="KW-0472">Membrane</keyword>
<dbReference type="Proteomes" id="UP000298138">
    <property type="component" value="Unassembled WGS sequence"/>
</dbReference>